<keyword evidence="7" id="KW-1185">Reference proteome</keyword>
<evidence type="ECO:0000313" key="6">
    <source>
        <dbReference type="EMBL" id="MDO1558351.1"/>
    </source>
</evidence>
<evidence type="ECO:0000256" key="2">
    <source>
        <dbReference type="ARBA" id="ARBA00022692"/>
    </source>
</evidence>
<dbReference type="InterPro" id="IPR001046">
    <property type="entry name" value="NRAMP_fam"/>
</dbReference>
<dbReference type="PANTHER" id="PTHR11706">
    <property type="entry name" value="SOLUTE CARRIER PROTEIN FAMILY 11 MEMBER"/>
    <property type="match status" value="1"/>
</dbReference>
<keyword evidence="2 5" id="KW-0812">Transmembrane</keyword>
<evidence type="ECO:0000313" key="7">
    <source>
        <dbReference type="Proteomes" id="UP001169063"/>
    </source>
</evidence>
<comment type="caution">
    <text evidence="6">The sequence shown here is derived from an EMBL/GenBank/DDBJ whole genome shotgun (WGS) entry which is preliminary data.</text>
</comment>
<evidence type="ECO:0000256" key="5">
    <source>
        <dbReference type="SAM" id="Phobius"/>
    </source>
</evidence>
<proteinExistence type="predicted"/>
<feature type="transmembrane region" description="Helical" evidence="5">
    <location>
        <begin position="399"/>
        <end position="418"/>
    </location>
</feature>
<feature type="transmembrane region" description="Helical" evidence="5">
    <location>
        <begin position="51"/>
        <end position="74"/>
    </location>
</feature>
<feature type="transmembrane region" description="Helical" evidence="5">
    <location>
        <begin position="192"/>
        <end position="215"/>
    </location>
</feature>
<reference evidence="6" key="1">
    <citation type="submission" date="2023-07" db="EMBL/GenBank/DDBJ databases">
        <title>Brevundimonas soil sp. nov., isolated from the soil of chemical plant.</title>
        <authorList>
            <person name="Wu N."/>
        </authorList>
    </citation>
    <scope>NUCLEOTIDE SEQUENCE</scope>
    <source>
        <strain evidence="6">XZ-24</strain>
    </source>
</reference>
<dbReference type="PANTHER" id="PTHR11706:SF3">
    <property type="entry name" value="METAL ION TRANSPORT PROTEIN"/>
    <property type="match status" value="1"/>
</dbReference>
<feature type="transmembrane region" description="Helical" evidence="5">
    <location>
        <begin position="20"/>
        <end position="44"/>
    </location>
</feature>
<evidence type="ECO:0000256" key="4">
    <source>
        <dbReference type="ARBA" id="ARBA00023136"/>
    </source>
</evidence>
<keyword evidence="3 5" id="KW-1133">Transmembrane helix</keyword>
<keyword evidence="4 5" id="KW-0472">Membrane</keyword>
<organism evidence="6 7">
    <name type="scientific">Peiella sedimenti</name>
    <dbReference type="NCBI Taxonomy" id="3061083"/>
    <lineage>
        <taxon>Bacteria</taxon>
        <taxon>Pseudomonadati</taxon>
        <taxon>Pseudomonadota</taxon>
        <taxon>Alphaproteobacteria</taxon>
        <taxon>Caulobacterales</taxon>
        <taxon>Caulobacteraceae</taxon>
        <taxon>Peiella</taxon>
    </lineage>
</organism>
<feature type="transmembrane region" description="Helical" evidence="5">
    <location>
        <begin position="153"/>
        <end position="171"/>
    </location>
</feature>
<dbReference type="EMBL" id="JAUKTR010000001">
    <property type="protein sequence ID" value="MDO1558351.1"/>
    <property type="molecule type" value="Genomic_DNA"/>
</dbReference>
<name>A0ABT8SIP2_9CAUL</name>
<accession>A0ABT8SIP2</accession>
<dbReference type="NCBIfam" id="NF037982">
    <property type="entry name" value="Nramp_1"/>
    <property type="match status" value="2"/>
</dbReference>
<dbReference type="Proteomes" id="UP001169063">
    <property type="component" value="Unassembled WGS sequence"/>
</dbReference>
<gene>
    <name evidence="6" type="ORF">Q0812_02785</name>
</gene>
<feature type="transmembrane region" description="Helical" evidence="5">
    <location>
        <begin position="283"/>
        <end position="304"/>
    </location>
</feature>
<feature type="transmembrane region" description="Helical" evidence="5">
    <location>
        <begin position="94"/>
        <end position="122"/>
    </location>
</feature>
<evidence type="ECO:0000256" key="3">
    <source>
        <dbReference type="ARBA" id="ARBA00022989"/>
    </source>
</evidence>
<feature type="transmembrane region" description="Helical" evidence="5">
    <location>
        <begin position="365"/>
        <end position="387"/>
    </location>
</feature>
<evidence type="ECO:0000256" key="1">
    <source>
        <dbReference type="ARBA" id="ARBA00004141"/>
    </source>
</evidence>
<dbReference type="RefSeq" id="WP_302108766.1">
    <property type="nucleotide sequence ID" value="NZ_JAUKTR010000001.1"/>
</dbReference>
<feature type="transmembrane region" description="Helical" evidence="5">
    <location>
        <begin position="129"/>
        <end position="147"/>
    </location>
</feature>
<comment type="subcellular location">
    <subcellularLocation>
        <location evidence="1">Membrane</location>
        <topology evidence="1">Multi-pass membrane protein</topology>
    </subcellularLocation>
</comment>
<feature type="transmembrane region" description="Helical" evidence="5">
    <location>
        <begin position="235"/>
        <end position="262"/>
    </location>
</feature>
<protein>
    <submittedName>
        <fullName evidence="6">Nramp family divalent metal transporter</fullName>
    </submittedName>
</protein>
<sequence>MTDAELTPDPAGHQKPRFSLIGPGLVVAATGVGAGDLVAALVAGERYGHTLLWAAVVGCVIKLFLAEGVGRFTFASGRTLFDGWASLGRWASVYFGAYIIIWGLVYGAAGMTAAGLPLAALFPVLPLKAWAALCGVAGLIFVWFNRYAVFEKVMAGLTAVMFVTVVGLAILSAPSLPEVLRGLIPTAPAGSALYVLGLIGGVGGTITMAAYGYWLNAKGWHGPEQIPAMRLDNRVAYAATGVFVLAMLIVGAQLLYASGVALKGGDRGLLDLAEVLEARFGQPVAMMFLIGFFATAFTSVIGVWQGVSLLFADFFAHVMEQTAKKPGDGRAPVRGEGSPAFRGYMLWLTFAPMPLLFLDRPYALVLAYGVLGALFMPFLATTLLWLLNSNQTPRAWRNGWVSNAGLLAATVLFVALGLNEVVKSLG</sequence>
<dbReference type="Pfam" id="PF01566">
    <property type="entry name" value="Nramp"/>
    <property type="match status" value="1"/>
</dbReference>